<dbReference type="Pfam" id="PF03992">
    <property type="entry name" value="ABM"/>
    <property type="match status" value="1"/>
</dbReference>
<reference evidence="2 3" key="1">
    <citation type="submission" date="2018-07" db="EMBL/GenBank/DDBJ databases">
        <title>Genomic Encyclopedia of Type Strains, Phase IV (KMG-IV): sequencing the most valuable type-strain genomes for metagenomic binning, comparative biology and taxonomic classification.</title>
        <authorList>
            <person name="Goeker M."/>
        </authorList>
    </citation>
    <scope>NUCLEOTIDE SEQUENCE [LARGE SCALE GENOMIC DNA]</scope>
    <source>
        <strain evidence="2 3">DSM 26407</strain>
    </source>
</reference>
<evidence type="ECO:0000259" key="1">
    <source>
        <dbReference type="PROSITE" id="PS51725"/>
    </source>
</evidence>
<dbReference type="Proteomes" id="UP000252707">
    <property type="component" value="Unassembled WGS sequence"/>
</dbReference>
<protein>
    <submittedName>
        <fullName evidence="2">Quinol monooxygenase YgiN</fullName>
    </submittedName>
</protein>
<dbReference type="AlphaFoldDB" id="A0A369CDW3"/>
<dbReference type="InterPro" id="IPR011008">
    <property type="entry name" value="Dimeric_a/b-barrel"/>
</dbReference>
<proteinExistence type="predicted"/>
<dbReference type="SUPFAM" id="SSF54909">
    <property type="entry name" value="Dimeric alpha+beta barrel"/>
    <property type="match status" value="1"/>
</dbReference>
<dbReference type="GO" id="GO:0004497">
    <property type="term" value="F:monooxygenase activity"/>
    <property type="evidence" value="ECO:0007669"/>
    <property type="project" value="UniProtKB-KW"/>
</dbReference>
<dbReference type="Gene3D" id="3.30.70.100">
    <property type="match status" value="1"/>
</dbReference>
<dbReference type="InterPro" id="IPR007138">
    <property type="entry name" value="ABM_dom"/>
</dbReference>
<name>A0A369CDW3_9GAMM</name>
<keyword evidence="2" id="KW-0503">Monooxygenase</keyword>
<sequence>MIRVLIERQFVEGMREELERVVREVIQEAVRAPGYLSGEILRDVEDNNHFVVISNWRSLEHWDAWYASDARRRVMACVEPMLQEPEHITVAEPV</sequence>
<keyword evidence="3" id="KW-1185">Reference proteome</keyword>
<feature type="domain" description="ABM" evidence="1">
    <location>
        <begin position="2"/>
        <end position="91"/>
    </location>
</feature>
<keyword evidence="2" id="KW-0560">Oxidoreductase</keyword>
<organism evidence="2 3">
    <name type="scientific">Thioalbus denitrificans</name>
    <dbReference type="NCBI Taxonomy" id="547122"/>
    <lineage>
        <taxon>Bacteria</taxon>
        <taxon>Pseudomonadati</taxon>
        <taxon>Pseudomonadota</taxon>
        <taxon>Gammaproteobacteria</taxon>
        <taxon>Chromatiales</taxon>
        <taxon>Ectothiorhodospiraceae</taxon>
        <taxon>Thioalbus</taxon>
    </lineage>
</organism>
<gene>
    <name evidence="2" type="ORF">DFQ59_102240</name>
</gene>
<evidence type="ECO:0000313" key="3">
    <source>
        <dbReference type="Proteomes" id="UP000252707"/>
    </source>
</evidence>
<comment type="caution">
    <text evidence="2">The sequence shown here is derived from an EMBL/GenBank/DDBJ whole genome shotgun (WGS) entry which is preliminary data.</text>
</comment>
<dbReference type="PROSITE" id="PS51725">
    <property type="entry name" value="ABM"/>
    <property type="match status" value="1"/>
</dbReference>
<dbReference type="OrthoDB" id="4463721at2"/>
<dbReference type="RefSeq" id="WP_114278727.1">
    <property type="nucleotide sequence ID" value="NZ_QPJY01000002.1"/>
</dbReference>
<evidence type="ECO:0000313" key="2">
    <source>
        <dbReference type="EMBL" id="RCX31893.1"/>
    </source>
</evidence>
<accession>A0A369CDW3</accession>
<dbReference type="EMBL" id="QPJY01000002">
    <property type="protein sequence ID" value="RCX31893.1"/>
    <property type="molecule type" value="Genomic_DNA"/>
</dbReference>